<feature type="region of interest" description="Disordered" evidence="1">
    <location>
        <begin position="52"/>
        <end position="231"/>
    </location>
</feature>
<accession>E4YN41</accession>
<feature type="compositionally biased region" description="Basic and acidic residues" evidence="1">
    <location>
        <begin position="188"/>
        <end position="231"/>
    </location>
</feature>
<dbReference type="EMBL" id="FN654863">
    <property type="protein sequence ID" value="CBY36895.1"/>
    <property type="molecule type" value="Genomic_DNA"/>
</dbReference>
<protein>
    <submittedName>
        <fullName evidence="2">Uncharacterized protein</fullName>
    </submittedName>
</protein>
<organism evidence="2">
    <name type="scientific">Oikopleura dioica</name>
    <name type="common">Tunicate</name>
    <dbReference type="NCBI Taxonomy" id="34765"/>
    <lineage>
        <taxon>Eukaryota</taxon>
        <taxon>Metazoa</taxon>
        <taxon>Chordata</taxon>
        <taxon>Tunicata</taxon>
        <taxon>Appendicularia</taxon>
        <taxon>Copelata</taxon>
        <taxon>Oikopleuridae</taxon>
        <taxon>Oikopleura</taxon>
    </lineage>
</organism>
<feature type="compositionally biased region" description="Basic and acidic residues" evidence="1">
    <location>
        <begin position="97"/>
        <end position="158"/>
    </location>
</feature>
<evidence type="ECO:0000313" key="2">
    <source>
        <dbReference type="EMBL" id="CBY36895.1"/>
    </source>
</evidence>
<gene>
    <name evidence="2" type="ORF">GSOID_T00029943001</name>
</gene>
<dbReference type="Gene3D" id="1.10.720.30">
    <property type="entry name" value="SAP domain"/>
    <property type="match status" value="1"/>
</dbReference>
<sequence>MTQFDEASIAKLKVIELKQELEKLNVDIPKGAKKADLAALLRSVTIEAAKEEHDSLEEANDDLEGDMDDLEADLKAVKEEETASLETENNASSESAPDAKVEEKKVNGESIQDDKTESEEKVVKAEVKEERDGSIELHADTADLDAEKKDEEEKRDTEIGDPPVPKDFGDIRGESPELAPPPIKKRRENPSHDSNRSAYRHSEPRRRSDYREKSPNRRAVRMDHDPSWDDSRVQISPYMADLNLKITESNRCENLNYEGLGYCYAGAKATHGVRGGE</sequence>
<name>E4YN41_OIKDI</name>
<proteinExistence type="predicted"/>
<dbReference type="Proteomes" id="UP000011014">
    <property type="component" value="Unassembled WGS sequence"/>
</dbReference>
<feature type="non-terminal residue" evidence="2">
    <location>
        <position position="277"/>
    </location>
</feature>
<feature type="compositionally biased region" description="Polar residues" evidence="1">
    <location>
        <begin position="84"/>
        <end position="95"/>
    </location>
</feature>
<feature type="compositionally biased region" description="Basic and acidic residues" evidence="1">
    <location>
        <begin position="72"/>
        <end position="81"/>
    </location>
</feature>
<dbReference type="InterPro" id="IPR036361">
    <property type="entry name" value="SAP_dom_sf"/>
</dbReference>
<reference evidence="2" key="1">
    <citation type="journal article" date="2010" name="Science">
        <title>Plasticity of animal genome architecture unmasked by rapid evolution of a pelagic tunicate.</title>
        <authorList>
            <person name="Denoeud F."/>
            <person name="Henriet S."/>
            <person name="Mungpakdee S."/>
            <person name="Aury J.M."/>
            <person name="Da Silva C."/>
            <person name="Brinkmann H."/>
            <person name="Mikhaleva J."/>
            <person name="Olsen L.C."/>
            <person name="Jubin C."/>
            <person name="Canestro C."/>
            <person name="Bouquet J.M."/>
            <person name="Danks G."/>
            <person name="Poulain J."/>
            <person name="Campsteijn C."/>
            <person name="Adamski M."/>
            <person name="Cross I."/>
            <person name="Yadetie F."/>
            <person name="Muffato M."/>
            <person name="Louis A."/>
            <person name="Butcher S."/>
            <person name="Tsagkogeorga G."/>
            <person name="Konrad A."/>
            <person name="Singh S."/>
            <person name="Jensen M.F."/>
            <person name="Cong E.H."/>
            <person name="Eikeseth-Otteraa H."/>
            <person name="Noel B."/>
            <person name="Anthouard V."/>
            <person name="Porcel B.M."/>
            <person name="Kachouri-Lafond R."/>
            <person name="Nishino A."/>
            <person name="Ugolini M."/>
            <person name="Chourrout P."/>
            <person name="Nishida H."/>
            <person name="Aasland R."/>
            <person name="Huzurbazar S."/>
            <person name="Westhof E."/>
            <person name="Delsuc F."/>
            <person name="Lehrach H."/>
            <person name="Reinhardt R."/>
            <person name="Weissenbach J."/>
            <person name="Roy S.W."/>
            <person name="Artiguenave F."/>
            <person name="Postlethwait J.H."/>
            <person name="Manak J.R."/>
            <person name="Thompson E.M."/>
            <person name="Jaillon O."/>
            <person name="Du Pasquier L."/>
            <person name="Boudinot P."/>
            <person name="Liberles D.A."/>
            <person name="Volff J.N."/>
            <person name="Philippe H."/>
            <person name="Lenhard B."/>
            <person name="Roest Crollius H."/>
            <person name="Wincker P."/>
            <person name="Chourrout D."/>
        </authorList>
    </citation>
    <scope>NUCLEOTIDE SEQUENCE [LARGE SCALE GENOMIC DNA]</scope>
</reference>
<feature type="compositionally biased region" description="Acidic residues" evidence="1">
    <location>
        <begin position="54"/>
        <end position="71"/>
    </location>
</feature>
<evidence type="ECO:0000256" key="1">
    <source>
        <dbReference type="SAM" id="MobiDB-lite"/>
    </source>
</evidence>
<dbReference type="AlphaFoldDB" id="E4YN41"/>